<dbReference type="AlphaFoldDB" id="A0A1Y1YDF1"/>
<evidence type="ECO:0000256" key="3">
    <source>
        <dbReference type="ARBA" id="ARBA00022737"/>
    </source>
</evidence>
<dbReference type="EMBL" id="MCFE01000163">
    <property type="protein sequence ID" value="ORX96017.1"/>
    <property type="molecule type" value="Genomic_DNA"/>
</dbReference>
<dbReference type="Pfam" id="PF13424">
    <property type="entry name" value="TPR_12"/>
    <property type="match status" value="1"/>
</dbReference>
<keyword evidence="8" id="KW-1185">Reference proteome</keyword>
<dbReference type="PANTHER" id="PTHR15081">
    <property type="entry name" value="NUCLEAR AUTOANTIGENIC SPERM PROTEIN NASP -RELATED"/>
    <property type="match status" value="1"/>
</dbReference>
<reference evidence="7 8" key="1">
    <citation type="submission" date="2016-07" db="EMBL/GenBank/DDBJ databases">
        <title>Pervasive Adenine N6-methylation of Active Genes in Fungi.</title>
        <authorList>
            <consortium name="DOE Joint Genome Institute"/>
            <person name="Mondo S.J."/>
            <person name="Dannebaum R.O."/>
            <person name="Kuo R.C."/>
            <person name="Labutti K."/>
            <person name="Haridas S."/>
            <person name="Kuo A."/>
            <person name="Salamov A."/>
            <person name="Ahrendt S.R."/>
            <person name="Lipzen A."/>
            <person name="Sullivan W."/>
            <person name="Andreopoulos W.B."/>
            <person name="Clum A."/>
            <person name="Lindquist E."/>
            <person name="Daum C."/>
            <person name="Ramamoorthy G.K."/>
            <person name="Gryganskyi A."/>
            <person name="Culley D."/>
            <person name="Magnuson J.K."/>
            <person name="James T.Y."/>
            <person name="O'Malley M.A."/>
            <person name="Stajich J.E."/>
            <person name="Spatafora J.W."/>
            <person name="Visel A."/>
            <person name="Grigoriev I.V."/>
        </authorList>
    </citation>
    <scope>NUCLEOTIDE SEQUENCE [LARGE SCALE GENOMIC DNA]</scope>
    <source>
        <strain evidence="7 8">CBS 931.73</strain>
    </source>
</reference>
<evidence type="ECO:0000256" key="2">
    <source>
        <dbReference type="ARBA" id="ARBA00008402"/>
    </source>
</evidence>
<evidence type="ECO:0000313" key="8">
    <source>
        <dbReference type="Proteomes" id="UP000193498"/>
    </source>
</evidence>
<dbReference type="InterPro" id="IPR011990">
    <property type="entry name" value="TPR-like_helical_dom_sf"/>
</dbReference>
<name>A0A1Y1YDF1_9FUNG</name>
<dbReference type="InterPro" id="IPR019734">
    <property type="entry name" value="TPR_rpt"/>
</dbReference>
<feature type="compositionally biased region" description="Acidic residues" evidence="6">
    <location>
        <begin position="324"/>
        <end position="333"/>
    </location>
</feature>
<evidence type="ECO:0000256" key="6">
    <source>
        <dbReference type="SAM" id="MobiDB-lite"/>
    </source>
</evidence>
<dbReference type="SUPFAM" id="SSF48452">
    <property type="entry name" value="TPR-like"/>
    <property type="match status" value="1"/>
</dbReference>
<dbReference type="GO" id="GO:0006335">
    <property type="term" value="P:DNA replication-dependent chromatin assembly"/>
    <property type="evidence" value="ECO:0007669"/>
    <property type="project" value="TreeGrafter"/>
</dbReference>
<feature type="region of interest" description="Disordered" evidence="6">
    <location>
        <begin position="321"/>
        <end position="361"/>
    </location>
</feature>
<dbReference type="GO" id="GO:0005654">
    <property type="term" value="C:nucleoplasm"/>
    <property type="evidence" value="ECO:0007669"/>
    <property type="project" value="TreeGrafter"/>
</dbReference>
<gene>
    <name evidence="7" type="ORF">K493DRAFT_314738</name>
</gene>
<keyword evidence="4" id="KW-0802">TPR repeat</keyword>
<sequence length="361" mass="40347">MQSSSGPAYEDSNTCTDTNQTTSTVTVEDYPEARNVENLCLEGRRAMLHLNYPRASQKYSEASEILAKHFGSSSPQCADALLLCGQALFASATQQNHLIQTESEMHTLDDPELEPEAENGVALLEEKSDCLEHAWHNLEIAQEIYQKTNTVDAKLKLSEVNMILGDIAFESENLGLALNHFNEALSLKKHFLKPDTRVLAETYLKVASVYEHISNLPQAIEYLEQGLAVMIRCIQSKKNELELIDRAIGKGKAKAPPEHEDPYVLIEREMLLLISSIRDVSLKIEDLQALEANGALSLELELEDSEIPPNSPVFSVSLETSDLAGDELEDPDDLEMHDHDKKRLLIEELDSPRSPKKKTRL</sequence>
<evidence type="ECO:0000313" key="7">
    <source>
        <dbReference type="EMBL" id="ORX96017.1"/>
    </source>
</evidence>
<accession>A0A1Y1YDF1</accession>
<protein>
    <submittedName>
        <fullName evidence="7">Uncharacterized protein</fullName>
    </submittedName>
</protein>
<dbReference type="InterPro" id="IPR051730">
    <property type="entry name" value="NASP-like"/>
</dbReference>
<keyword evidence="3" id="KW-0677">Repeat</keyword>
<dbReference type="GO" id="GO:0034080">
    <property type="term" value="P:CENP-A containing chromatin assembly"/>
    <property type="evidence" value="ECO:0007669"/>
    <property type="project" value="TreeGrafter"/>
</dbReference>
<comment type="similarity">
    <text evidence="2">Belongs to the NASP family.</text>
</comment>
<evidence type="ECO:0000256" key="1">
    <source>
        <dbReference type="ARBA" id="ARBA00004123"/>
    </source>
</evidence>
<organism evidence="7 8">
    <name type="scientific">Basidiobolus meristosporus CBS 931.73</name>
    <dbReference type="NCBI Taxonomy" id="1314790"/>
    <lineage>
        <taxon>Eukaryota</taxon>
        <taxon>Fungi</taxon>
        <taxon>Fungi incertae sedis</taxon>
        <taxon>Zoopagomycota</taxon>
        <taxon>Entomophthoromycotina</taxon>
        <taxon>Basidiobolomycetes</taxon>
        <taxon>Basidiobolales</taxon>
        <taxon>Basidiobolaceae</taxon>
        <taxon>Basidiobolus</taxon>
    </lineage>
</organism>
<dbReference type="SMART" id="SM00028">
    <property type="entry name" value="TPR"/>
    <property type="match status" value="2"/>
</dbReference>
<evidence type="ECO:0000256" key="5">
    <source>
        <dbReference type="ARBA" id="ARBA00023242"/>
    </source>
</evidence>
<feature type="compositionally biased region" description="Basic and acidic residues" evidence="6">
    <location>
        <begin position="334"/>
        <end position="353"/>
    </location>
</feature>
<dbReference type="OrthoDB" id="5587616at2759"/>
<dbReference type="Gene3D" id="1.25.40.10">
    <property type="entry name" value="Tetratricopeptide repeat domain"/>
    <property type="match status" value="1"/>
</dbReference>
<feature type="region of interest" description="Disordered" evidence="6">
    <location>
        <begin position="1"/>
        <end position="29"/>
    </location>
</feature>
<keyword evidence="5" id="KW-0539">Nucleus</keyword>
<feature type="compositionally biased region" description="Low complexity" evidence="6">
    <location>
        <begin position="11"/>
        <end position="27"/>
    </location>
</feature>
<dbReference type="STRING" id="1314790.A0A1Y1YDF1"/>
<dbReference type="GO" id="GO:0042393">
    <property type="term" value="F:histone binding"/>
    <property type="evidence" value="ECO:0007669"/>
    <property type="project" value="TreeGrafter"/>
</dbReference>
<dbReference type="PANTHER" id="PTHR15081:SF1">
    <property type="entry name" value="NUCLEAR AUTOANTIGENIC SPERM PROTEIN"/>
    <property type="match status" value="1"/>
</dbReference>
<comment type="caution">
    <text evidence="7">The sequence shown here is derived from an EMBL/GenBank/DDBJ whole genome shotgun (WGS) entry which is preliminary data.</text>
</comment>
<evidence type="ECO:0000256" key="4">
    <source>
        <dbReference type="ARBA" id="ARBA00022803"/>
    </source>
</evidence>
<dbReference type="InParanoid" id="A0A1Y1YDF1"/>
<dbReference type="Proteomes" id="UP000193498">
    <property type="component" value="Unassembled WGS sequence"/>
</dbReference>
<proteinExistence type="inferred from homology"/>
<comment type="subcellular location">
    <subcellularLocation>
        <location evidence="1">Nucleus</location>
    </subcellularLocation>
</comment>